<protein>
    <submittedName>
        <fullName evidence="1">Uncharacterized protein</fullName>
    </submittedName>
</protein>
<proteinExistence type="predicted"/>
<sequence length="69" mass="7604">MKFKRLFPFAKPSQLLVCETDGFSLRAAVLRRVDDDMRLVCQAATEQVDMAEGLADVMAALKAEGWQGG</sequence>
<organism evidence="1 2">
    <name type="scientific">Methylomonas rivi</name>
    <dbReference type="NCBI Taxonomy" id="2952226"/>
    <lineage>
        <taxon>Bacteria</taxon>
        <taxon>Pseudomonadati</taxon>
        <taxon>Pseudomonadota</taxon>
        <taxon>Gammaproteobacteria</taxon>
        <taxon>Methylococcales</taxon>
        <taxon>Methylococcaceae</taxon>
        <taxon>Methylomonas</taxon>
    </lineage>
</organism>
<reference evidence="1 2" key="1">
    <citation type="submission" date="2022-07" db="EMBL/GenBank/DDBJ databases">
        <title>Methylomonas rivi sp. nov., Methylomonas rosea sp. nov., Methylomonas aureus sp. nov. and Methylomonas subterranea sp. nov., four novel methanotrophs isolated from a freshwater creek and the deep terrestrial subsurface.</title>
        <authorList>
            <person name="Abin C."/>
            <person name="Sankaranarayanan K."/>
            <person name="Garner C."/>
            <person name="Sindelar R."/>
            <person name="Kotary K."/>
            <person name="Garner R."/>
            <person name="Barclay S."/>
            <person name="Lawson P."/>
            <person name="Krumholz L."/>
        </authorList>
    </citation>
    <scope>NUCLEOTIDE SEQUENCE [LARGE SCALE GENOMIC DNA]</scope>
    <source>
        <strain evidence="1 2">WSC-6</strain>
    </source>
</reference>
<dbReference type="EMBL" id="JANIBK010000255">
    <property type="protein sequence ID" value="MCQ8130897.1"/>
    <property type="molecule type" value="Genomic_DNA"/>
</dbReference>
<accession>A0ABT1UAK6</accession>
<dbReference type="Proteomes" id="UP001524586">
    <property type="component" value="Unassembled WGS sequence"/>
</dbReference>
<keyword evidence="2" id="KW-1185">Reference proteome</keyword>
<evidence type="ECO:0000313" key="1">
    <source>
        <dbReference type="EMBL" id="MCQ8130897.1"/>
    </source>
</evidence>
<evidence type="ECO:0000313" key="2">
    <source>
        <dbReference type="Proteomes" id="UP001524586"/>
    </source>
</evidence>
<gene>
    <name evidence="1" type="ORF">NP596_20750</name>
</gene>
<dbReference type="RefSeq" id="WP_256617292.1">
    <property type="nucleotide sequence ID" value="NZ_JANIBK010000255.1"/>
</dbReference>
<name>A0ABT1UAK6_9GAMM</name>
<comment type="caution">
    <text evidence="1">The sequence shown here is derived from an EMBL/GenBank/DDBJ whole genome shotgun (WGS) entry which is preliminary data.</text>
</comment>
<feature type="non-terminal residue" evidence="1">
    <location>
        <position position="69"/>
    </location>
</feature>